<organism evidence="1 2">
    <name type="scientific">Cucumis melo var. makuwa</name>
    <name type="common">Oriental melon</name>
    <dbReference type="NCBI Taxonomy" id="1194695"/>
    <lineage>
        <taxon>Eukaryota</taxon>
        <taxon>Viridiplantae</taxon>
        <taxon>Streptophyta</taxon>
        <taxon>Embryophyta</taxon>
        <taxon>Tracheophyta</taxon>
        <taxon>Spermatophyta</taxon>
        <taxon>Magnoliopsida</taxon>
        <taxon>eudicotyledons</taxon>
        <taxon>Gunneridae</taxon>
        <taxon>Pentapetalae</taxon>
        <taxon>rosids</taxon>
        <taxon>fabids</taxon>
        <taxon>Cucurbitales</taxon>
        <taxon>Cucurbitaceae</taxon>
        <taxon>Benincaseae</taxon>
        <taxon>Cucumis</taxon>
    </lineage>
</organism>
<sequence length="165" mass="18628">MATPSCAPKRVWTSEEEGTLVECLVELVSNGGWKSNNGTFRLGYLAQLVRTMADKLPGCRVRATTSHPTEKRFLNKSFPYYDELVYVFERDRMTGRFTETFTDVGSNEPVGMMYAHHDLPVCQMVGLDPADHRERGKASQRDEKGVVPEAYAVSYGQHAGFRRDD</sequence>
<evidence type="ECO:0000313" key="1">
    <source>
        <dbReference type="EMBL" id="TYK23024.1"/>
    </source>
</evidence>
<reference evidence="1 2" key="1">
    <citation type="submission" date="2019-08" db="EMBL/GenBank/DDBJ databases">
        <title>Draft genome sequences of two oriental melons (Cucumis melo L. var makuwa).</title>
        <authorList>
            <person name="Kwon S.-Y."/>
        </authorList>
    </citation>
    <scope>NUCLEOTIDE SEQUENCE [LARGE SCALE GENOMIC DNA]</scope>
    <source>
        <strain evidence="2">cv. Chang Bougi</strain>
        <tissue evidence="1">Leaf</tissue>
    </source>
</reference>
<comment type="caution">
    <text evidence="1">The sequence shown here is derived from an EMBL/GenBank/DDBJ whole genome shotgun (WGS) entry which is preliminary data.</text>
</comment>
<evidence type="ECO:0000313" key="2">
    <source>
        <dbReference type="Proteomes" id="UP000321947"/>
    </source>
</evidence>
<dbReference type="PANTHER" id="PTHR46250:SF18">
    <property type="entry name" value="MYB_SANT-LIKE DOMAIN-CONTAINING PROTEIN"/>
    <property type="match status" value="1"/>
</dbReference>
<name>A0A5D3DHD0_CUCMM</name>
<dbReference type="EMBL" id="SSTD01004717">
    <property type="protein sequence ID" value="TYK23024.1"/>
    <property type="molecule type" value="Genomic_DNA"/>
</dbReference>
<dbReference type="Proteomes" id="UP000321947">
    <property type="component" value="Unassembled WGS sequence"/>
</dbReference>
<proteinExistence type="predicted"/>
<accession>A0A5D3DHD0</accession>
<gene>
    <name evidence="1" type="ORF">E5676_scaffold386G001340</name>
</gene>
<protein>
    <submittedName>
        <fullName evidence="1">Retrotransposon protein</fullName>
    </submittedName>
</protein>
<dbReference type="PANTHER" id="PTHR46250">
    <property type="entry name" value="MYB/SANT-LIKE DNA-BINDING DOMAIN PROTEIN-RELATED"/>
    <property type="match status" value="1"/>
</dbReference>
<dbReference type="AlphaFoldDB" id="A0A5D3DHD0"/>